<feature type="compositionally biased region" description="Polar residues" evidence="1">
    <location>
        <begin position="190"/>
        <end position="199"/>
    </location>
</feature>
<dbReference type="AlphaFoldDB" id="A0A6V7NQM4"/>
<dbReference type="EMBL" id="LR862141">
    <property type="protein sequence ID" value="CAD1820919.1"/>
    <property type="molecule type" value="Genomic_DNA"/>
</dbReference>
<feature type="region of interest" description="Disordered" evidence="1">
    <location>
        <begin position="103"/>
        <end position="155"/>
    </location>
</feature>
<proteinExistence type="predicted"/>
<protein>
    <submittedName>
        <fullName evidence="2">Uncharacterized protein</fullName>
    </submittedName>
</protein>
<evidence type="ECO:0000256" key="1">
    <source>
        <dbReference type="SAM" id="MobiDB-lite"/>
    </source>
</evidence>
<dbReference type="PANTHER" id="PTHR38932">
    <property type="entry name" value="BNAC03G64660D PROTEIN"/>
    <property type="match status" value="1"/>
</dbReference>
<feature type="region of interest" description="Disordered" evidence="1">
    <location>
        <begin position="183"/>
        <end position="223"/>
    </location>
</feature>
<name>A0A6V7NQM4_ANACO</name>
<dbReference type="PANTHER" id="PTHR38932:SF1">
    <property type="entry name" value="DUF4005 DOMAIN-CONTAINING PROTEIN"/>
    <property type="match status" value="1"/>
</dbReference>
<accession>A0A6V7NQM4</accession>
<gene>
    <name evidence="2" type="ORF">CB5_LOCUS4130</name>
</gene>
<feature type="compositionally biased region" description="Basic and acidic residues" evidence="1">
    <location>
        <begin position="137"/>
        <end position="152"/>
    </location>
</feature>
<sequence>MIVFFLKRALSLSLTFESRSTRTSVLCDSGDRERAFRNIVRNRLFLSVCNPNSFLRSKQVKRSTEFNLSMYPRVKAAREKEDPKANEDTTEFLLRLVDSLSEKGHSFSRTPPSYGRYSENHPPTADAKSLRSLSKNSPKEKHTKKSGEDIRTNFRATFVSRPRAVLSSPENDELIGHQNRLMEERDALSKKQSMNQQQHIHGHDQLSHKVARVAKNSTERQKP</sequence>
<reference evidence="2" key="1">
    <citation type="submission" date="2020-07" db="EMBL/GenBank/DDBJ databases">
        <authorList>
            <person name="Lin J."/>
        </authorList>
    </citation>
    <scope>NUCLEOTIDE SEQUENCE</scope>
</reference>
<organism evidence="2">
    <name type="scientific">Ananas comosus var. bracteatus</name>
    <name type="common">red pineapple</name>
    <dbReference type="NCBI Taxonomy" id="296719"/>
    <lineage>
        <taxon>Eukaryota</taxon>
        <taxon>Viridiplantae</taxon>
        <taxon>Streptophyta</taxon>
        <taxon>Embryophyta</taxon>
        <taxon>Tracheophyta</taxon>
        <taxon>Spermatophyta</taxon>
        <taxon>Magnoliopsida</taxon>
        <taxon>Liliopsida</taxon>
        <taxon>Poales</taxon>
        <taxon>Bromeliaceae</taxon>
        <taxon>Bromelioideae</taxon>
        <taxon>Ananas</taxon>
    </lineage>
</organism>
<evidence type="ECO:0000313" key="2">
    <source>
        <dbReference type="EMBL" id="CAD1820919.1"/>
    </source>
</evidence>